<organism evidence="12 13">
    <name type="scientific">Morchella conica CCBAS932</name>
    <dbReference type="NCBI Taxonomy" id="1392247"/>
    <lineage>
        <taxon>Eukaryota</taxon>
        <taxon>Fungi</taxon>
        <taxon>Dikarya</taxon>
        <taxon>Ascomycota</taxon>
        <taxon>Pezizomycotina</taxon>
        <taxon>Pezizomycetes</taxon>
        <taxon>Pezizales</taxon>
        <taxon>Morchellaceae</taxon>
        <taxon>Morchella</taxon>
    </lineage>
</organism>
<dbReference type="InterPro" id="IPR011425">
    <property type="entry name" value="Med9"/>
</dbReference>
<evidence type="ECO:0000256" key="9">
    <source>
        <dbReference type="RuleBase" id="RU364145"/>
    </source>
</evidence>
<protein>
    <recommendedName>
        <fullName evidence="9">Mediator of RNA polymerase II transcription subunit 9</fullName>
    </recommendedName>
    <alternativeName>
        <fullName evidence="9">Mediator complex subunit 9</fullName>
    </alternativeName>
</protein>
<evidence type="ECO:0000256" key="5">
    <source>
        <dbReference type="ARBA" id="ARBA00023159"/>
    </source>
</evidence>
<keyword evidence="7 9" id="KW-0539">Nucleus</keyword>
<dbReference type="STRING" id="1392247.A0A3N4KS26"/>
<comment type="subunit">
    <text evidence="3 9">Component of the Mediator complex.</text>
</comment>
<proteinExistence type="inferred from homology"/>
<dbReference type="EMBL" id="ML119137">
    <property type="protein sequence ID" value="RPB11161.1"/>
    <property type="molecule type" value="Genomic_DNA"/>
</dbReference>
<evidence type="ECO:0000313" key="13">
    <source>
        <dbReference type="Proteomes" id="UP000277580"/>
    </source>
</evidence>
<evidence type="ECO:0000256" key="2">
    <source>
        <dbReference type="ARBA" id="ARBA00008089"/>
    </source>
</evidence>
<comment type="similarity">
    <text evidence="2 9">Belongs to the Mediator complex subunit 9 family.</text>
</comment>
<name>A0A3N4KS26_9PEZI</name>
<evidence type="ECO:0000256" key="8">
    <source>
        <dbReference type="ARBA" id="ARBA00025687"/>
    </source>
</evidence>
<gene>
    <name evidence="9" type="primary">MED9</name>
    <name evidence="12" type="ORF">P167DRAFT_536877</name>
</gene>
<dbReference type="AlphaFoldDB" id="A0A3N4KS26"/>
<dbReference type="GO" id="GO:0006357">
    <property type="term" value="P:regulation of transcription by RNA polymerase II"/>
    <property type="evidence" value="ECO:0007669"/>
    <property type="project" value="InterPro"/>
</dbReference>
<evidence type="ECO:0000256" key="1">
    <source>
        <dbReference type="ARBA" id="ARBA00004123"/>
    </source>
</evidence>
<evidence type="ECO:0000313" key="12">
    <source>
        <dbReference type="EMBL" id="RPB11161.1"/>
    </source>
</evidence>
<dbReference type="GO" id="GO:0016592">
    <property type="term" value="C:mediator complex"/>
    <property type="evidence" value="ECO:0007669"/>
    <property type="project" value="InterPro"/>
</dbReference>
<reference evidence="12 13" key="1">
    <citation type="journal article" date="2018" name="Nat. Ecol. Evol.">
        <title>Pezizomycetes genomes reveal the molecular basis of ectomycorrhizal truffle lifestyle.</title>
        <authorList>
            <person name="Murat C."/>
            <person name="Payen T."/>
            <person name="Noel B."/>
            <person name="Kuo A."/>
            <person name="Morin E."/>
            <person name="Chen J."/>
            <person name="Kohler A."/>
            <person name="Krizsan K."/>
            <person name="Balestrini R."/>
            <person name="Da Silva C."/>
            <person name="Montanini B."/>
            <person name="Hainaut M."/>
            <person name="Levati E."/>
            <person name="Barry K.W."/>
            <person name="Belfiori B."/>
            <person name="Cichocki N."/>
            <person name="Clum A."/>
            <person name="Dockter R.B."/>
            <person name="Fauchery L."/>
            <person name="Guy J."/>
            <person name="Iotti M."/>
            <person name="Le Tacon F."/>
            <person name="Lindquist E.A."/>
            <person name="Lipzen A."/>
            <person name="Malagnac F."/>
            <person name="Mello A."/>
            <person name="Molinier V."/>
            <person name="Miyauchi S."/>
            <person name="Poulain J."/>
            <person name="Riccioni C."/>
            <person name="Rubini A."/>
            <person name="Sitrit Y."/>
            <person name="Splivallo R."/>
            <person name="Traeger S."/>
            <person name="Wang M."/>
            <person name="Zifcakova L."/>
            <person name="Wipf D."/>
            <person name="Zambonelli A."/>
            <person name="Paolocci F."/>
            <person name="Nowrousian M."/>
            <person name="Ottonello S."/>
            <person name="Baldrian P."/>
            <person name="Spatafora J.W."/>
            <person name="Henrissat B."/>
            <person name="Nagy L.G."/>
            <person name="Aury J.M."/>
            <person name="Wincker P."/>
            <person name="Grigoriev I.V."/>
            <person name="Bonfante P."/>
            <person name="Martin F.M."/>
        </authorList>
    </citation>
    <scope>NUCLEOTIDE SEQUENCE [LARGE SCALE GENOMIC DNA]</scope>
    <source>
        <strain evidence="12 13">CCBAS932</strain>
    </source>
</reference>
<accession>A0A3N4KS26</accession>
<comment type="function">
    <text evidence="8 9">Component of the Mediator complex, a coactivator involved in the regulated transcription of nearly all RNA polymerase II-dependent genes. Mediator functions as a bridge to convey information from gene-specific regulatory proteins to the basal RNA polymerase II transcription machinery. Mediator is recruited to promoters by direct interactions with regulatory proteins and serves as a scaffold for the assembly of a functional preinitiation complex with RNA polymerase II and the general transcription factors.</text>
</comment>
<dbReference type="InterPro" id="IPR037212">
    <property type="entry name" value="Med7/Med21-like"/>
</dbReference>
<evidence type="ECO:0000256" key="7">
    <source>
        <dbReference type="ARBA" id="ARBA00023242"/>
    </source>
</evidence>
<dbReference type="Proteomes" id="UP000277580">
    <property type="component" value="Unassembled WGS sequence"/>
</dbReference>
<dbReference type="OrthoDB" id="5414694at2759"/>
<evidence type="ECO:0000256" key="4">
    <source>
        <dbReference type="ARBA" id="ARBA00023015"/>
    </source>
</evidence>
<evidence type="ECO:0000256" key="11">
    <source>
        <dbReference type="SAM" id="MobiDB-lite"/>
    </source>
</evidence>
<comment type="subcellular location">
    <subcellularLocation>
        <location evidence="1 9">Nucleus</location>
    </subcellularLocation>
</comment>
<keyword evidence="13" id="KW-1185">Reference proteome</keyword>
<evidence type="ECO:0000256" key="3">
    <source>
        <dbReference type="ARBA" id="ARBA00011837"/>
    </source>
</evidence>
<feature type="region of interest" description="Disordered" evidence="11">
    <location>
        <begin position="1"/>
        <end position="21"/>
    </location>
</feature>
<evidence type="ECO:0000256" key="10">
    <source>
        <dbReference type="SAM" id="Coils"/>
    </source>
</evidence>
<feature type="compositionally biased region" description="Low complexity" evidence="11">
    <location>
        <begin position="1"/>
        <end position="19"/>
    </location>
</feature>
<dbReference type="GO" id="GO:0003712">
    <property type="term" value="F:transcription coregulator activity"/>
    <property type="evidence" value="ECO:0007669"/>
    <property type="project" value="InterPro"/>
</dbReference>
<keyword evidence="6 9" id="KW-0804">Transcription</keyword>
<keyword evidence="5 9" id="KW-0010">Activator</keyword>
<keyword evidence="4 9" id="KW-0805">Transcription regulation</keyword>
<dbReference type="InParanoid" id="A0A3N4KS26"/>
<feature type="coiled-coil region" evidence="10">
    <location>
        <begin position="69"/>
        <end position="103"/>
    </location>
</feature>
<dbReference type="Pfam" id="PF07544">
    <property type="entry name" value="Med9"/>
    <property type="match status" value="1"/>
</dbReference>
<dbReference type="SUPFAM" id="SSF140718">
    <property type="entry name" value="Mediator hinge subcomplex-like"/>
    <property type="match status" value="1"/>
</dbReference>
<sequence length="123" mass="13809">MSTDAPAPAASESPVAPTSLPANAFDFLPDLHALLQRVFNDELDPKDVAHESSQIRLKLERARVMVAELPDVDKSLDEQKKEIKELEEKIERQKSIMRAVSQMDVVTEIVKRRGQGEKMEIVS</sequence>
<keyword evidence="10" id="KW-0175">Coiled coil</keyword>
<evidence type="ECO:0000256" key="6">
    <source>
        <dbReference type="ARBA" id="ARBA00023163"/>
    </source>
</evidence>